<accession>Q1H388</accession>
<dbReference type="RefSeq" id="WP_011479146.1">
    <property type="nucleotide sequence ID" value="NC_007947.1"/>
</dbReference>
<protein>
    <recommendedName>
        <fullName evidence="6">TMEM205-like domain-containing protein</fullName>
    </recommendedName>
</protein>
<evidence type="ECO:0000313" key="8">
    <source>
        <dbReference type="Proteomes" id="UP000002440"/>
    </source>
</evidence>
<feature type="transmembrane region" description="Helical" evidence="5">
    <location>
        <begin position="82"/>
        <end position="106"/>
    </location>
</feature>
<evidence type="ECO:0000256" key="5">
    <source>
        <dbReference type="SAM" id="Phobius"/>
    </source>
</evidence>
<evidence type="ECO:0000313" key="7">
    <source>
        <dbReference type="EMBL" id="ABE49049.1"/>
    </source>
</evidence>
<gene>
    <name evidence="7" type="ordered locus">Mfla_0781</name>
</gene>
<dbReference type="EMBL" id="CP000284">
    <property type="protein sequence ID" value="ABE49049.1"/>
    <property type="molecule type" value="Genomic_DNA"/>
</dbReference>
<keyword evidence="8" id="KW-1185">Reference proteome</keyword>
<dbReference type="InterPro" id="IPR025423">
    <property type="entry name" value="TMEM205-like"/>
</dbReference>
<dbReference type="GO" id="GO:0016020">
    <property type="term" value="C:membrane"/>
    <property type="evidence" value="ECO:0007669"/>
    <property type="project" value="UniProtKB-SubCell"/>
</dbReference>
<evidence type="ECO:0000256" key="1">
    <source>
        <dbReference type="ARBA" id="ARBA00004370"/>
    </source>
</evidence>
<organism evidence="7 8">
    <name type="scientific">Methylobacillus flagellatus (strain ATCC 51484 / DSM 6875 / VKM B-1610 / KT)</name>
    <dbReference type="NCBI Taxonomy" id="265072"/>
    <lineage>
        <taxon>Bacteria</taxon>
        <taxon>Pseudomonadati</taxon>
        <taxon>Pseudomonadota</taxon>
        <taxon>Betaproteobacteria</taxon>
        <taxon>Nitrosomonadales</taxon>
        <taxon>Methylophilaceae</taxon>
        <taxon>Methylobacillus</taxon>
    </lineage>
</organism>
<evidence type="ECO:0000256" key="4">
    <source>
        <dbReference type="ARBA" id="ARBA00023136"/>
    </source>
</evidence>
<feature type="transmembrane region" description="Helical" evidence="5">
    <location>
        <begin position="52"/>
        <end position="70"/>
    </location>
</feature>
<feature type="transmembrane region" description="Helical" evidence="5">
    <location>
        <begin position="7"/>
        <end position="32"/>
    </location>
</feature>
<dbReference type="AlphaFoldDB" id="Q1H388"/>
<dbReference type="Pfam" id="PF13664">
    <property type="entry name" value="DUF4149"/>
    <property type="match status" value="1"/>
</dbReference>
<dbReference type="STRING" id="265072.Mfla_0781"/>
<comment type="subcellular location">
    <subcellularLocation>
        <location evidence="1">Membrane</location>
    </subcellularLocation>
</comment>
<keyword evidence="2 5" id="KW-0812">Transmembrane</keyword>
<evidence type="ECO:0000256" key="3">
    <source>
        <dbReference type="ARBA" id="ARBA00022989"/>
    </source>
</evidence>
<feature type="transmembrane region" description="Helical" evidence="5">
    <location>
        <begin position="126"/>
        <end position="147"/>
    </location>
</feature>
<proteinExistence type="predicted"/>
<keyword evidence="3 5" id="KW-1133">Transmembrane helix</keyword>
<dbReference type="KEGG" id="mfa:Mfla_0781"/>
<dbReference type="eggNOG" id="ENOG5031AKJ">
    <property type="taxonomic scope" value="Bacteria"/>
</dbReference>
<evidence type="ECO:0000256" key="2">
    <source>
        <dbReference type="ARBA" id="ARBA00022692"/>
    </source>
</evidence>
<keyword evidence="4 5" id="KW-0472">Membrane</keyword>
<sequence length="151" mass="16535">MNAWSDKLALVIVTLWVGALWTVGYVVAPSLFHQLSENKPLAGNLAGQLFELVAYIGMVSAVYLLLHRVLRFGAPALKQGFFWAVVVMLLLTLAGQFGIQPLMASLKAQALPADVMHSAFADRFRTWHGIASIGYLVESLLGLVLIFKVRP</sequence>
<reference evidence="7 8" key="1">
    <citation type="submission" date="2006-03" db="EMBL/GenBank/DDBJ databases">
        <title>Complete sequence of Methylobacillus flagellatus KT.</title>
        <authorList>
            <consortium name="US DOE Joint Genome Institute"/>
            <person name="Copeland A."/>
            <person name="Lucas S."/>
            <person name="Lapidus A."/>
            <person name="Barry K."/>
            <person name="Detter J.C."/>
            <person name="Glavina del Rio T."/>
            <person name="Hammon N."/>
            <person name="Israni S."/>
            <person name="Dalin E."/>
            <person name="Tice H."/>
            <person name="Pitluck S."/>
            <person name="Brettin T."/>
            <person name="Bruce D."/>
            <person name="Han C."/>
            <person name="Tapia R."/>
            <person name="Saunders E."/>
            <person name="Gilna P."/>
            <person name="Schmutz J."/>
            <person name="Larimer F."/>
            <person name="Land M."/>
            <person name="Kyrpides N."/>
            <person name="Anderson I."/>
            <person name="Richardson P."/>
        </authorList>
    </citation>
    <scope>NUCLEOTIDE SEQUENCE [LARGE SCALE GENOMIC DNA]</scope>
    <source>
        <strain evidence="8">KT / ATCC 51484 / DSM 6875</strain>
    </source>
</reference>
<name>Q1H388_METFK</name>
<dbReference type="HOGENOM" id="CLU_136732_1_1_4"/>
<feature type="domain" description="TMEM205-like" evidence="6">
    <location>
        <begin position="12"/>
        <end position="110"/>
    </location>
</feature>
<dbReference type="OrthoDB" id="5797290at2"/>
<evidence type="ECO:0000259" key="6">
    <source>
        <dbReference type="Pfam" id="PF13664"/>
    </source>
</evidence>
<dbReference type="Proteomes" id="UP000002440">
    <property type="component" value="Chromosome"/>
</dbReference>